<dbReference type="RefSeq" id="WP_195810498.1">
    <property type="nucleotide sequence ID" value="NZ_CP064795.1"/>
</dbReference>
<name>A0A7S9DWX9_9ALTE</name>
<keyword evidence="7 9" id="KW-0067">ATP-binding</keyword>
<sequence>MRNHPVVIKVGGALLDNPSATAILFQHINALSATRPVVLVHGGGPVVESLMAKLSLTSSKLNGLRITPDEHMPYVCGALAGTANKMLCAAAIAHKLTPVGLSLLDGNLVTCAGKAIEYGAVGSPAPGDSTLLKTLLVQDYLPIISSIGSDATGRLLNINADEAATVVAQLLQAELLLLSDVDGVMDATGQVLATLDHSHIEALVSSHTITDGMAVKTSAALQAATTLQRPVIIGSWQANLSSLLAHSGGTRVMPVAPTQEPPL</sequence>
<keyword evidence="4 9" id="KW-0808">Transferase</keyword>
<feature type="domain" description="Aspartate/glutamate/uridylate kinase" evidence="10">
    <location>
        <begin position="6"/>
        <end position="234"/>
    </location>
</feature>
<dbReference type="NCBIfam" id="TIGR00761">
    <property type="entry name" value="argB"/>
    <property type="match status" value="1"/>
</dbReference>
<dbReference type="PIRSF" id="PIRSF000728">
    <property type="entry name" value="NAGK"/>
    <property type="match status" value="1"/>
</dbReference>
<protein>
    <recommendedName>
        <fullName evidence="9">Acetylglutamate kinase</fullName>
        <ecNumber evidence="9">2.7.2.8</ecNumber>
    </recommendedName>
    <alternativeName>
        <fullName evidence="9">N-acetyl-L-glutamate 5-phosphotransferase</fullName>
    </alternativeName>
    <alternativeName>
        <fullName evidence="9">NAG kinase</fullName>
        <shortName evidence="9">NAGK</shortName>
    </alternativeName>
</protein>
<accession>A0A7S9DWX9</accession>
<dbReference type="SUPFAM" id="SSF53633">
    <property type="entry name" value="Carbamate kinase-like"/>
    <property type="match status" value="1"/>
</dbReference>
<dbReference type="EMBL" id="CP064795">
    <property type="protein sequence ID" value="QPG05408.1"/>
    <property type="molecule type" value="Genomic_DNA"/>
</dbReference>
<feature type="site" description="Transition state stabilizer" evidence="9">
    <location>
        <position position="9"/>
    </location>
</feature>
<dbReference type="InterPro" id="IPR004662">
    <property type="entry name" value="AcgluKinase_fam"/>
</dbReference>
<keyword evidence="6 9" id="KW-0418">Kinase</keyword>
<dbReference type="EC" id="2.7.2.8" evidence="9"/>
<comment type="function">
    <text evidence="9">Catalyzes the ATP-dependent phosphorylation of N-acetyl-L-glutamate.</text>
</comment>
<dbReference type="UniPathway" id="UPA00068">
    <property type="reaction ID" value="UER00107"/>
</dbReference>
<keyword evidence="12" id="KW-1185">Reference proteome</keyword>
<dbReference type="HAMAP" id="MF_00082">
    <property type="entry name" value="ArgB"/>
    <property type="match status" value="1"/>
</dbReference>
<feature type="binding site" evidence="9">
    <location>
        <begin position="43"/>
        <end position="44"/>
    </location>
    <ligand>
        <name>substrate</name>
    </ligand>
</feature>
<evidence type="ECO:0000256" key="8">
    <source>
        <dbReference type="ARBA" id="ARBA00048141"/>
    </source>
</evidence>
<feature type="binding site" evidence="9">
    <location>
        <position position="65"/>
    </location>
    <ligand>
        <name>substrate</name>
    </ligand>
</feature>
<evidence type="ECO:0000256" key="2">
    <source>
        <dbReference type="ARBA" id="ARBA00022571"/>
    </source>
</evidence>
<reference evidence="11 12" key="1">
    <citation type="submission" date="2020-11" db="EMBL/GenBank/DDBJ databases">
        <title>Complete genome sequence for Salinimonas sp. strain G2-b.</title>
        <authorList>
            <person name="Park S.-J."/>
        </authorList>
    </citation>
    <scope>NUCLEOTIDE SEQUENCE [LARGE SCALE GENOMIC DNA]</scope>
    <source>
        <strain evidence="11 12">G2-b</strain>
    </source>
</reference>
<comment type="pathway">
    <text evidence="1 9">Amino-acid biosynthesis; L-arginine biosynthesis; N(2)-acetyl-L-ornithine from L-glutamate: step 2/4.</text>
</comment>
<evidence type="ECO:0000256" key="1">
    <source>
        <dbReference type="ARBA" id="ARBA00004828"/>
    </source>
</evidence>
<dbReference type="GO" id="GO:0003991">
    <property type="term" value="F:acetylglutamate kinase activity"/>
    <property type="evidence" value="ECO:0007669"/>
    <property type="project" value="UniProtKB-UniRule"/>
</dbReference>
<dbReference type="GO" id="GO:0005737">
    <property type="term" value="C:cytoplasm"/>
    <property type="evidence" value="ECO:0007669"/>
    <property type="project" value="UniProtKB-SubCell"/>
</dbReference>
<evidence type="ECO:0000256" key="3">
    <source>
        <dbReference type="ARBA" id="ARBA00022605"/>
    </source>
</evidence>
<dbReference type="Pfam" id="PF00696">
    <property type="entry name" value="AA_kinase"/>
    <property type="match status" value="1"/>
</dbReference>
<evidence type="ECO:0000256" key="6">
    <source>
        <dbReference type="ARBA" id="ARBA00022777"/>
    </source>
</evidence>
<comment type="subcellular location">
    <subcellularLocation>
        <location evidence="9">Cytoplasm</location>
    </subcellularLocation>
</comment>
<dbReference type="GO" id="GO:0042450">
    <property type="term" value="P:L-arginine biosynthetic process via ornithine"/>
    <property type="evidence" value="ECO:0007669"/>
    <property type="project" value="UniProtKB-UniRule"/>
</dbReference>
<dbReference type="PANTHER" id="PTHR23342:SF0">
    <property type="entry name" value="N-ACETYLGLUTAMATE SYNTHASE, MITOCHONDRIAL"/>
    <property type="match status" value="1"/>
</dbReference>
<dbReference type="PANTHER" id="PTHR23342">
    <property type="entry name" value="N-ACETYLGLUTAMATE SYNTHASE"/>
    <property type="match status" value="1"/>
</dbReference>
<evidence type="ECO:0000313" key="12">
    <source>
        <dbReference type="Proteomes" id="UP000595095"/>
    </source>
</evidence>
<feature type="binding site" evidence="9">
    <location>
        <position position="157"/>
    </location>
    <ligand>
        <name>substrate</name>
    </ligand>
</feature>
<gene>
    <name evidence="9 11" type="primary">argB</name>
    <name evidence="11" type="ORF">IT774_15110</name>
</gene>
<keyword evidence="9" id="KW-0963">Cytoplasm</keyword>
<evidence type="ECO:0000256" key="4">
    <source>
        <dbReference type="ARBA" id="ARBA00022679"/>
    </source>
</evidence>
<evidence type="ECO:0000313" key="11">
    <source>
        <dbReference type="EMBL" id="QPG05408.1"/>
    </source>
</evidence>
<proteinExistence type="inferred from homology"/>
<keyword evidence="5 9" id="KW-0547">Nucleotide-binding</keyword>
<organism evidence="11 12">
    <name type="scientific">Salinimonas marina</name>
    <dbReference type="NCBI Taxonomy" id="2785918"/>
    <lineage>
        <taxon>Bacteria</taxon>
        <taxon>Pseudomonadati</taxon>
        <taxon>Pseudomonadota</taxon>
        <taxon>Gammaproteobacteria</taxon>
        <taxon>Alteromonadales</taxon>
        <taxon>Alteromonadaceae</taxon>
        <taxon>Alteromonas/Salinimonas group</taxon>
        <taxon>Salinimonas</taxon>
    </lineage>
</organism>
<dbReference type="InterPro" id="IPR037528">
    <property type="entry name" value="ArgB"/>
</dbReference>
<feature type="site" description="Transition state stabilizer" evidence="9">
    <location>
        <position position="216"/>
    </location>
</feature>
<dbReference type="Proteomes" id="UP000595095">
    <property type="component" value="Chromosome"/>
</dbReference>
<comment type="similarity">
    <text evidence="9">Belongs to the acetylglutamate kinase family. ArgB subfamily.</text>
</comment>
<dbReference type="KEGG" id="smaa:IT774_15110"/>
<evidence type="ECO:0000259" key="10">
    <source>
        <dbReference type="Pfam" id="PF00696"/>
    </source>
</evidence>
<keyword evidence="3 9" id="KW-0028">Amino-acid biosynthesis</keyword>
<evidence type="ECO:0000256" key="9">
    <source>
        <dbReference type="HAMAP-Rule" id="MF_00082"/>
    </source>
</evidence>
<dbReference type="InterPro" id="IPR001048">
    <property type="entry name" value="Asp/Glu/Uridylate_kinase"/>
</dbReference>
<evidence type="ECO:0000256" key="7">
    <source>
        <dbReference type="ARBA" id="ARBA00022840"/>
    </source>
</evidence>
<evidence type="ECO:0000256" key="5">
    <source>
        <dbReference type="ARBA" id="ARBA00022741"/>
    </source>
</evidence>
<dbReference type="AlphaFoldDB" id="A0A7S9DWX9"/>
<comment type="catalytic activity">
    <reaction evidence="8 9">
        <text>N-acetyl-L-glutamate + ATP = N-acetyl-L-glutamyl 5-phosphate + ADP</text>
        <dbReference type="Rhea" id="RHEA:14629"/>
        <dbReference type="ChEBI" id="CHEBI:30616"/>
        <dbReference type="ChEBI" id="CHEBI:44337"/>
        <dbReference type="ChEBI" id="CHEBI:57936"/>
        <dbReference type="ChEBI" id="CHEBI:456216"/>
        <dbReference type="EC" id="2.7.2.8"/>
    </reaction>
</comment>
<dbReference type="InterPro" id="IPR036393">
    <property type="entry name" value="AceGlu_kinase-like_sf"/>
</dbReference>
<dbReference type="GO" id="GO:0005524">
    <property type="term" value="F:ATP binding"/>
    <property type="evidence" value="ECO:0007669"/>
    <property type="project" value="UniProtKB-UniRule"/>
</dbReference>
<dbReference type="Gene3D" id="3.40.1160.10">
    <property type="entry name" value="Acetylglutamate kinase-like"/>
    <property type="match status" value="1"/>
</dbReference>
<keyword evidence="2 9" id="KW-0055">Arginine biosynthesis</keyword>